<dbReference type="PROSITE" id="PS50863">
    <property type="entry name" value="B3"/>
    <property type="match status" value="2"/>
</dbReference>
<comment type="subcellular location">
    <subcellularLocation>
        <location evidence="1">Nucleus</location>
    </subcellularLocation>
</comment>
<dbReference type="Pfam" id="PF02362">
    <property type="entry name" value="B3"/>
    <property type="match status" value="2"/>
</dbReference>
<dbReference type="InterPro" id="IPR050655">
    <property type="entry name" value="Plant_B3_domain"/>
</dbReference>
<dbReference type="Proteomes" id="UP000236630">
    <property type="component" value="Unassembled WGS sequence"/>
</dbReference>
<keyword evidence="3" id="KW-0238">DNA-binding</keyword>
<dbReference type="InterPro" id="IPR003340">
    <property type="entry name" value="B3_DNA-bd"/>
</dbReference>
<dbReference type="AlphaFoldDB" id="A0A2H5PHL8"/>
<evidence type="ECO:0000256" key="5">
    <source>
        <dbReference type="ARBA" id="ARBA00023242"/>
    </source>
</evidence>
<organism evidence="7 8">
    <name type="scientific">Citrus unshiu</name>
    <name type="common">Satsuma mandarin</name>
    <name type="synonym">Citrus nobilis var. unshiu</name>
    <dbReference type="NCBI Taxonomy" id="55188"/>
    <lineage>
        <taxon>Eukaryota</taxon>
        <taxon>Viridiplantae</taxon>
        <taxon>Streptophyta</taxon>
        <taxon>Embryophyta</taxon>
        <taxon>Tracheophyta</taxon>
        <taxon>Spermatophyta</taxon>
        <taxon>Magnoliopsida</taxon>
        <taxon>eudicotyledons</taxon>
        <taxon>Gunneridae</taxon>
        <taxon>Pentapetalae</taxon>
        <taxon>rosids</taxon>
        <taxon>malvids</taxon>
        <taxon>Sapindales</taxon>
        <taxon>Rutaceae</taxon>
        <taxon>Aurantioideae</taxon>
        <taxon>Citrus</taxon>
    </lineage>
</organism>
<evidence type="ECO:0000256" key="4">
    <source>
        <dbReference type="ARBA" id="ARBA00023163"/>
    </source>
</evidence>
<reference evidence="7 8" key="1">
    <citation type="journal article" date="2017" name="Front. Genet.">
        <title>Draft sequencing of the heterozygous diploid genome of Satsuma (Citrus unshiu Marc.) using a hybrid assembly approach.</title>
        <authorList>
            <person name="Shimizu T."/>
            <person name="Tanizawa Y."/>
            <person name="Mochizuki T."/>
            <person name="Nagasaki H."/>
            <person name="Yoshioka T."/>
            <person name="Toyoda A."/>
            <person name="Fujiyama A."/>
            <person name="Kaminuma E."/>
            <person name="Nakamura Y."/>
        </authorList>
    </citation>
    <scope>NUCLEOTIDE SEQUENCE [LARGE SCALE GENOMIC DNA]</scope>
    <source>
        <strain evidence="8">cv. Miyagawa wase</strain>
    </source>
</reference>
<comment type="caution">
    <text evidence="7">The sequence shown here is derived from an EMBL/GenBank/DDBJ whole genome shotgun (WGS) entry which is preliminary data.</text>
</comment>
<dbReference type="SMART" id="SM01019">
    <property type="entry name" value="B3"/>
    <property type="match status" value="2"/>
</dbReference>
<keyword evidence="4" id="KW-0804">Transcription</keyword>
<evidence type="ECO:0000313" key="7">
    <source>
        <dbReference type="EMBL" id="GAY51848.1"/>
    </source>
</evidence>
<sequence>MVNGESGGIHLILTLERIPENFVRNFKDDLSAAATLIVPNGMVSRVGLRRLDNKVWFYDGWQEFMERYFIRVGYFLVFRYEGNSAFNVYIFNLPSSEINYQPNALSNFEVPNHSKQYHIFAEMEDDDSEHVDQPTVNKTFNPPSFQNLLNSSKLSNSINGAGEANLQRLKGLINSLVGNYYTLDIDVQFNIYESKDLLNAVKLYSQDGETPKLKKPGRKRKIDPSKIFGLAFLFNPVMSEEFKFLIKQFYKNADVQASSAQEVHDGEMQFRFYESASARKRTVTAEERERAINAAKAFEPSNPFCRVVLRPSYLYKGCIMYLPSCFAEKHLNGVCGFIKLQLSDGKQWPVRCLYRGGRAKFSQGWYEFTVENRLGEGDVCVFEVLRAREFVLKVTVFRVSESAGFMSRH</sequence>
<name>A0A2H5PHL8_CITUN</name>
<dbReference type="PANTHER" id="PTHR31920:SF37">
    <property type="entry name" value="B3 DOMAIN-CONTAINING TRANSCRIPTION FACTOR VRN1"/>
    <property type="match status" value="1"/>
</dbReference>
<keyword evidence="2" id="KW-0805">Transcription regulation</keyword>
<protein>
    <recommendedName>
        <fullName evidence="6">TF-B3 domain-containing protein</fullName>
    </recommendedName>
</protein>
<gene>
    <name evidence="7" type="ORF">CUMW_137440</name>
</gene>
<evidence type="ECO:0000256" key="3">
    <source>
        <dbReference type="ARBA" id="ARBA00023125"/>
    </source>
</evidence>
<dbReference type="GO" id="GO:0003677">
    <property type="term" value="F:DNA binding"/>
    <property type="evidence" value="ECO:0007669"/>
    <property type="project" value="UniProtKB-KW"/>
</dbReference>
<dbReference type="PANTHER" id="PTHR31920">
    <property type="entry name" value="B3 DOMAIN-CONTAINING"/>
    <property type="match status" value="1"/>
</dbReference>
<evidence type="ECO:0000256" key="2">
    <source>
        <dbReference type="ARBA" id="ARBA00023015"/>
    </source>
</evidence>
<keyword evidence="8" id="KW-1185">Reference proteome</keyword>
<evidence type="ECO:0000256" key="1">
    <source>
        <dbReference type="ARBA" id="ARBA00004123"/>
    </source>
</evidence>
<dbReference type="SUPFAM" id="SSF101936">
    <property type="entry name" value="DNA-binding pseudobarrel domain"/>
    <property type="match status" value="2"/>
</dbReference>
<dbReference type="STRING" id="55188.A0A2H5PHL8"/>
<evidence type="ECO:0000259" key="6">
    <source>
        <dbReference type="PROSITE" id="PS50863"/>
    </source>
</evidence>
<dbReference type="Gene3D" id="2.40.330.10">
    <property type="entry name" value="DNA-binding pseudobarrel domain"/>
    <property type="match status" value="2"/>
</dbReference>
<dbReference type="CDD" id="cd10017">
    <property type="entry name" value="B3_DNA"/>
    <property type="match status" value="2"/>
</dbReference>
<dbReference type="InterPro" id="IPR015300">
    <property type="entry name" value="DNA-bd_pseudobarrel_sf"/>
</dbReference>
<keyword evidence="5" id="KW-0539">Nucleus</keyword>
<dbReference type="EMBL" id="BDQV01000075">
    <property type="protein sequence ID" value="GAY51848.1"/>
    <property type="molecule type" value="Genomic_DNA"/>
</dbReference>
<evidence type="ECO:0000313" key="8">
    <source>
        <dbReference type="Proteomes" id="UP000236630"/>
    </source>
</evidence>
<dbReference type="GO" id="GO:0005634">
    <property type="term" value="C:nucleus"/>
    <property type="evidence" value="ECO:0007669"/>
    <property type="project" value="UniProtKB-SubCell"/>
</dbReference>
<feature type="domain" description="TF-B3" evidence="6">
    <location>
        <begin position="305"/>
        <end position="400"/>
    </location>
</feature>
<feature type="domain" description="TF-B3" evidence="6">
    <location>
        <begin position="18"/>
        <end position="94"/>
    </location>
</feature>
<proteinExistence type="predicted"/>
<accession>A0A2H5PHL8</accession>